<dbReference type="Proteomes" id="UP000525078">
    <property type="component" value="Unassembled WGS sequence"/>
</dbReference>
<protein>
    <submittedName>
        <fullName evidence="1">Uncharacterized protein</fullName>
    </submittedName>
</protein>
<organism evidence="1 2">
    <name type="scientific">Cannabis sativa</name>
    <name type="common">Hemp</name>
    <name type="synonym">Marijuana</name>
    <dbReference type="NCBI Taxonomy" id="3483"/>
    <lineage>
        <taxon>Eukaryota</taxon>
        <taxon>Viridiplantae</taxon>
        <taxon>Streptophyta</taxon>
        <taxon>Embryophyta</taxon>
        <taxon>Tracheophyta</taxon>
        <taxon>Spermatophyta</taxon>
        <taxon>Magnoliopsida</taxon>
        <taxon>eudicotyledons</taxon>
        <taxon>Gunneridae</taxon>
        <taxon>Pentapetalae</taxon>
        <taxon>rosids</taxon>
        <taxon>fabids</taxon>
        <taxon>Rosales</taxon>
        <taxon>Cannabaceae</taxon>
        <taxon>Cannabis</taxon>
    </lineage>
</organism>
<comment type="caution">
    <text evidence="1">The sequence shown here is derived from an EMBL/GenBank/DDBJ whole genome shotgun (WGS) entry which is preliminary data.</text>
</comment>
<proteinExistence type="predicted"/>
<accession>A0A7J6DMK5</accession>
<dbReference type="AlphaFoldDB" id="A0A7J6DMK5"/>
<evidence type="ECO:0000313" key="1">
    <source>
        <dbReference type="EMBL" id="KAF4347325.1"/>
    </source>
</evidence>
<dbReference type="EMBL" id="JAATIP010000786">
    <property type="protein sequence ID" value="KAF4347325.1"/>
    <property type="molecule type" value="Genomic_DNA"/>
</dbReference>
<name>A0A7J6DMK5_CANSA</name>
<evidence type="ECO:0000313" key="2">
    <source>
        <dbReference type="Proteomes" id="UP000525078"/>
    </source>
</evidence>
<sequence>MRKFLPVVGVNSRIRSRSLLVPEGGGHGKTGIVTSRSAVVSLTVCLTSESAVSTAFPFAGCSSSLRVPIFAWAVSRRSSIRTFASTLS</sequence>
<reference evidence="1 2" key="1">
    <citation type="journal article" date="2020" name="bioRxiv">
        <title>Sequence and annotation of 42 cannabis genomes reveals extensive copy number variation in cannabinoid synthesis and pathogen resistance genes.</title>
        <authorList>
            <person name="Mckernan K.J."/>
            <person name="Helbert Y."/>
            <person name="Kane L.T."/>
            <person name="Ebling H."/>
            <person name="Zhang L."/>
            <person name="Liu B."/>
            <person name="Eaton Z."/>
            <person name="Mclaughlin S."/>
            <person name="Kingan S."/>
            <person name="Baybayan P."/>
            <person name="Concepcion G."/>
            <person name="Jordan M."/>
            <person name="Riva A."/>
            <person name="Barbazuk W."/>
            <person name="Harkins T."/>
        </authorList>
    </citation>
    <scope>NUCLEOTIDE SEQUENCE [LARGE SCALE GENOMIC DNA]</scope>
    <source>
        <strain evidence="2">cv. Jamaican Lion 4</strain>
        <tissue evidence="1">Leaf</tissue>
    </source>
</reference>
<gene>
    <name evidence="1" type="ORF">F8388_008950</name>
</gene>